<evidence type="ECO:0000313" key="10">
    <source>
        <dbReference type="EMBL" id="KPP77416.1"/>
    </source>
</evidence>
<dbReference type="CDD" id="cd16516">
    <property type="entry name" value="RING-HC_malin"/>
    <property type="match status" value="1"/>
</dbReference>
<evidence type="ECO:0000256" key="1">
    <source>
        <dbReference type="ARBA" id="ARBA00000900"/>
    </source>
</evidence>
<dbReference type="SUPFAM" id="SSF57850">
    <property type="entry name" value="RING/U-box"/>
    <property type="match status" value="1"/>
</dbReference>
<comment type="caution">
    <text evidence="10">The sequence shown here is derived from an EMBL/GenBank/DDBJ whole genome shotgun (WGS) entry which is preliminary data.</text>
</comment>
<proteinExistence type="predicted"/>
<dbReference type="InterPro" id="IPR050952">
    <property type="entry name" value="TRIM-NHL_E3_ligases"/>
</dbReference>
<feature type="domain" description="RING-type" evidence="9">
    <location>
        <begin position="29"/>
        <end position="76"/>
    </location>
</feature>
<dbReference type="PANTHER" id="PTHR24104">
    <property type="entry name" value="E3 UBIQUITIN-PROTEIN LIGASE NHLRC1-RELATED"/>
    <property type="match status" value="1"/>
</dbReference>
<dbReference type="GO" id="GO:0061630">
    <property type="term" value="F:ubiquitin protein ligase activity"/>
    <property type="evidence" value="ECO:0007669"/>
    <property type="project" value="UniProtKB-EC"/>
</dbReference>
<dbReference type="Pfam" id="PF14634">
    <property type="entry name" value="zf-RING_5"/>
    <property type="match status" value="1"/>
</dbReference>
<accession>A0A0P7XQ00</accession>
<feature type="repeat" description="NHL" evidence="8">
    <location>
        <begin position="372"/>
        <end position="404"/>
    </location>
</feature>
<gene>
    <name evidence="10" type="ORF">Z043_103164</name>
</gene>
<dbReference type="Gene3D" id="2.120.10.30">
    <property type="entry name" value="TolB, C-terminal domain"/>
    <property type="match status" value="2"/>
</dbReference>
<evidence type="ECO:0000256" key="4">
    <source>
        <dbReference type="ARBA" id="ARBA00022737"/>
    </source>
</evidence>
<dbReference type="GO" id="GO:0008270">
    <property type="term" value="F:zinc ion binding"/>
    <property type="evidence" value="ECO:0007669"/>
    <property type="project" value="UniProtKB-KW"/>
</dbReference>
<reference evidence="10 11" key="1">
    <citation type="submission" date="2015-08" db="EMBL/GenBank/DDBJ databases">
        <title>The genome of the Asian arowana (Scleropages formosus).</title>
        <authorList>
            <person name="Tan M.H."/>
            <person name="Gan H.M."/>
            <person name="Croft L.J."/>
            <person name="Austin C.M."/>
        </authorList>
    </citation>
    <scope>NUCLEOTIDE SEQUENCE [LARGE SCALE GENOMIC DNA]</scope>
    <source>
        <strain evidence="10">Aro1</strain>
    </source>
</reference>
<keyword evidence="3" id="KW-0479">Metal-binding</keyword>
<dbReference type="Pfam" id="PF01436">
    <property type="entry name" value="NHL"/>
    <property type="match status" value="2"/>
</dbReference>
<evidence type="ECO:0000259" key="9">
    <source>
        <dbReference type="PROSITE" id="PS50089"/>
    </source>
</evidence>
<dbReference type="EMBL" id="JARO02000785">
    <property type="protein sequence ID" value="KPP77416.1"/>
    <property type="molecule type" value="Genomic_DNA"/>
</dbReference>
<evidence type="ECO:0000256" key="3">
    <source>
        <dbReference type="ARBA" id="ARBA00022723"/>
    </source>
</evidence>
<dbReference type="CDD" id="cd14961">
    <property type="entry name" value="NHL_TRIM32_like"/>
    <property type="match status" value="1"/>
</dbReference>
<dbReference type="InterPro" id="IPR001258">
    <property type="entry name" value="NHL_repeat"/>
</dbReference>
<dbReference type="PROSITE" id="PS51125">
    <property type="entry name" value="NHL"/>
    <property type="match status" value="2"/>
</dbReference>
<dbReference type="SUPFAM" id="SSF101898">
    <property type="entry name" value="NHL repeat"/>
    <property type="match status" value="1"/>
</dbReference>
<dbReference type="PROSITE" id="PS00518">
    <property type="entry name" value="ZF_RING_1"/>
    <property type="match status" value="1"/>
</dbReference>
<name>A0A0P7XQ00_SCLFO</name>
<dbReference type="Gene3D" id="3.30.40.10">
    <property type="entry name" value="Zinc/RING finger domain, C3HC4 (zinc finger)"/>
    <property type="match status" value="1"/>
</dbReference>
<evidence type="ECO:0000313" key="11">
    <source>
        <dbReference type="Proteomes" id="UP000034805"/>
    </source>
</evidence>
<dbReference type="GO" id="GO:0043161">
    <property type="term" value="P:proteasome-mediated ubiquitin-dependent protein catabolic process"/>
    <property type="evidence" value="ECO:0007669"/>
    <property type="project" value="TreeGrafter"/>
</dbReference>
<dbReference type="InterPro" id="IPR017907">
    <property type="entry name" value="Znf_RING_CS"/>
</dbReference>
<evidence type="ECO:0000256" key="7">
    <source>
        <dbReference type="PROSITE-ProRule" id="PRU00175"/>
    </source>
</evidence>
<evidence type="ECO:0000256" key="8">
    <source>
        <dbReference type="PROSITE-ProRule" id="PRU00504"/>
    </source>
</evidence>
<dbReference type="InterPro" id="IPR001841">
    <property type="entry name" value="Znf_RING"/>
</dbReference>
<comment type="catalytic activity">
    <reaction evidence="1">
        <text>S-ubiquitinyl-[E2 ubiquitin-conjugating enzyme]-L-cysteine + [acceptor protein]-L-lysine = [E2 ubiquitin-conjugating enzyme]-L-cysteine + N(6)-ubiquitinyl-[acceptor protein]-L-lysine.</text>
        <dbReference type="EC" id="2.3.2.27"/>
    </reaction>
</comment>
<dbReference type="GO" id="GO:0000209">
    <property type="term" value="P:protein polyubiquitination"/>
    <property type="evidence" value="ECO:0007669"/>
    <property type="project" value="TreeGrafter"/>
</dbReference>
<organism evidence="10 11">
    <name type="scientific">Scleropages formosus</name>
    <name type="common">Asian bonytongue</name>
    <name type="synonym">Osteoglossum formosum</name>
    <dbReference type="NCBI Taxonomy" id="113540"/>
    <lineage>
        <taxon>Eukaryota</taxon>
        <taxon>Metazoa</taxon>
        <taxon>Chordata</taxon>
        <taxon>Craniata</taxon>
        <taxon>Vertebrata</taxon>
        <taxon>Euteleostomi</taxon>
        <taxon>Actinopterygii</taxon>
        <taxon>Neopterygii</taxon>
        <taxon>Teleostei</taxon>
        <taxon>Osteoglossocephala</taxon>
        <taxon>Osteoglossomorpha</taxon>
        <taxon>Osteoglossiformes</taxon>
        <taxon>Osteoglossidae</taxon>
        <taxon>Scleropages</taxon>
    </lineage>
</organism>
<keyword evidence="6" id="KW-0862">Zinc</keyword>
<dbReference type="InterPro" id="IPR013083">
    <property type="entry name" value="Znf_RING/FYVE/PHD"/>
</dbReference>
<dbReference type="Proteomes" id="UP000034805">
    <property type="component" value="Unassembled WGS sequence"/>
</dbReference>
<dbReference type="PROSITE" id="PS50089">
    <property type="entry name" value="ZF_RING_2"/>
    <property type="match status" value="1"/>
</dbReference>
<evidence type="ECO:0000256" key="6">
    <source>
        <dbReference type="ARBA" id="ARBA00022833"/>
    </source>
</evidence>
<dbReference type="InterPro" id="IPR011042">
    <property type="entry name" value="6-blade_b-propeller_TolB-like"/>
</dbReference>
<protein>
    <recommendedName>
        <fullName evidence="2">RING-type E3 ubiquitin transferase</fullName>
        <ecNumber evidence="2">2.3.2.27</ecNumber>
    </recommendedName>
</protein>
<sequence>MSLVRSPPGCRRLGAEAVLSDIKVNLLECKVCFETFCGQQGQRRPRMLPCGHVLCAQCLSVLSQPLLSRLECPFCRRLYAVANVSDCLPLSELSELLLRGTPGPLCGRGTSSCAGGLATGSLHLRFAFGGWGKLLNPTAIAVFPSSGALTIVHDGDNRVVVFSPKGKRLHGFGQRGCTPAEICHPLGVAVAPSGHVVVTDAGDCAVKVFTSRGRSVVMIRDSFQLPWGVVVDERGHILVTDARAGTLSEIVVDFARSVTVLNRVALAELQCPRAVACCPVTGNVVIVEHAEGLVDKQRGSRSDRLRLFSKELTLLSQIDSFGLSLVSPVRLSASAVAFDRCGDVIVADVEQGVIWSLGKLNNSPVLTALISHGLVFPVGLVATAQNTLIVLDSGDHAVKIYTANSDVMRNEQ</sequence>
<feature type="repeat" description="NHL" evidence="8">
    <location>
        <begin position="169"/>
        <end position="212"/>
    </location>
</feature>
<dbReference type="SMART" id="SM00184">
    <property type="entry name" value="RING"/>
    <property type="match status" value="1"/>
</dbReference>
<keyword evidence="4" id="KW-0677">Repeat</keyword>
<evidence type="ECO:0000256" key="2">
    <source>
        <dbReference type="ARBA" id="ARBA00012483"/>
    </source>
</evidence>
<dbReference type="EC" id="2.3.2.27" evidence="2"/>
<dbReference type="PANTHER" id="PTHR24104:SF47">
    <property type="entry name" value="E3 UBIQUITIN-PROTEIN LIGASE NHLRC1"/>
    <property type="match status" value="1"/>
</dbReference>
<evidence type="ECO:0000256" key="5">
    <source>
        <dbReference type="ARBA" id="ARBA00022771"/>
    </source>
</evidence>
<dbReference type="STRING" id="113540.ENSSFOP00015001314"/>
<keyword evidence="5 7" id="KW-0863">Zinc-finger</keyword>
<dbReference type="AlphaFoldDB" id="A0A0P7XQ00"/>